<accession>A0A498N1D3</accession>
<evidence type="ECO:0000256" key="7">
    <source>
        <dbReference type="ARBA" id="ARBA00022989"/>
    </source>
</evidence>
<comment type="similarity">
    <text evidence="12">Belongs to the adenylyl cyclase class-4/guanylyl cyclase family.</text>
</comment>
<evidence type="ECO:0000256" key="9">
    <source>
        <dbReference type="ARBA" id="ARBA00023136"/>
    </source>
</evidence>
<dbReference type="EMBL" id="QBIY01011909">
    <property type="protein sequence ID" value="RXN28018.1"/>
    <property type="molecule type" value="Genomic_DNA"/>
</dbReference>
<name>A0A498N1D3_LABRO</name>
<evidence type="ECO:0000256" key="3">
    <source>
        <dbReference type="ARBA" id="ARBA00012202"/>
    </source>
</evidence>
<dbReference type="InterPro" id="IPR001054">
    <property type="entry name" value="A/G_cyclase"/>
</dbReference>
<evidence type="ECO:0000256" key="5">
    <source>
        <dbReference type="ARBA" id="ARBA00022692"/>
    </source>
</evidence>
<dbReference type="InterPro" id="IPR018297">
    <property type="entry name" value="A/G_cyclase_CS"/>
</dbReference>
<dbReference type="GO" id="GO:0001653">
    <property type="term" value="F:peptide receptor activity"/>
    <property type="evidence" value="ECO:0007669"/>
    <property type="project" value="TreeGrafter"/>
</dbReference>
<dbReference type="Gene3D" id="3.30.70.1230">
    <property type="entry name" value="Nucleotide cyclase"/>
    <property type="match status" value="1"/>
</dbReference>
<dbReference type="GO" id="GO:0004383">
    <property type="term" value="F:guanylate cyclase activity"/>
    <property type="evidence" value="ECO:0007669"/>
    <property type="project" value="UniProtKB-EC"/>
</dbReference>
<keyword evidence="7" id="KW-1133">Transmembrane helix</keyword>
<dbReference type="GO" id="GO:0004016">
    <property type="term" value="F:adenylate cyclase activity"/>
    <property type="evidence" value="ECO:0007669"/>
    <property type="project" value="TreeGrafter"/>
</dbReference>
<dbReference type="GO" id="GO:0005886">
    <property type="term" value="C:plasma membrane"/>
    <property type="evidence" value="ECO:0007669"/>
    <property type="project" value="TreeGrafter"/>
</dbReference>
<dbReference type="SMART" id="SM00044">
    <property type="entry name" value="CYCc"/>
    <property type="match status" value="1"/>
</dbReference>
<dbReference type="FunFam" id="3.30.70.1230:FF:000007">
    <property type="entry name" value="Guanylate cyclase soluble subunit alpha-3"/>
    <property type="match status" value="1"/>
</dbReference>
<evidence type="ECO:0000256" key="11">
    <source>
        <dbReference type="ARBA" id="ARBA00023293"/>
    </source>
</evidence>
<evidence type="ECO:0000256" key="13">
    <source>
        <dbReference type="SAM" id="MobiDB-lite"/>
    </source>
</evidence>
<evidence type="ECO:0000256" key="6">
    <source>
        <dbReference type="ARBA" id="ARBA00022741"/>
    </source>
</evidence>
<dbReference type="PROSITE" id="PS50125">
    <property type="entry name" value="GUANYLATE_CYCLASE_2"/>
    <property type="match status" value="1"/>
</dbReference>
<keyword evidence="4" id="KW-0963">Cytoplasm</keyword>
<keyword evidence="16" id="KW-1185">Reference proteome</keyword>
<evidence type="ECO:0000313" key="16">
    <source>
        <dbReference type="Proteomes" id="UP000290572"/>
    </source>
</evidence>
<evidence type="ECO:0000256" key="10">
    <source>
        <dbReference type="ARBA" id="ARBA00023239"/>
    </source>
</evidence>
<reference evidence="15 16" key="1">
    <citation type="submission" date="2018-03" db="EMBL/GenBank/DDBJ databases">
        <title>Draft genome sequence of Rohu Carp (Labeo rohita).</title>
        <authorList>
            <person name="Das P."/>
            <person name="Kushwaha B."/>
            <person name="Joshi C.G."/>
            <person name="Kumar D."/>
            <person name="Nagpure N.S."/>
            <person name="Sahoo L."/>
            <person name="Das S.P."/>
            <person name="Bit A."/>
            <person name="Patnaik S."/>
            <person name="Meher P.K."/>
            <person name="Jayasankar P."/>
            <person name="Koringa P.G."/>
            <person name="Patel N.V."/>
            <person name="Hinsu A.T."/>
            <person name="Kumar R."/>
            <person name="Pandey M."/>
            <person name="Agarwal S."/>
            <person name="Srivastava S."/>
            <person name="Singh M."/>
            <person name="Iquebal M.A."/>
            <person name="Jaiswal S."/>
            <person name="Angadi U.B."/>
            <person name="Kumar N."/>
            <person name="Raza M."/>
            <person name="Shah T.M."/>
            <person name="Rai A."/>
            <person name="Jena J.K."/>
        </authorList>
    </citation>
    <scope>NUCLEOTIDE SEQUENCE [LARGE SCALE GENOMIC DNA]</scope>
    <source>
        <strain evidence="15">DASCIFA01</strain>
        <tissue evidence="15">Testis</tissue>
    </source>
</reference>
<dbReference type="PANTHER" id="PTHR11920">
    <property type="entry name" value="GUANYLYL CYCLASE"/>
    <property type="match status" value="1"/>
</dbReference>
<sequence length="284" mass="31791">MKEGKRVEAGEFEECTILFSDVVTFTNICSDCEPIQIVSMLNSMYLKFDRLTTVHSVYKVETIGDAYMVVGGVPIPMSSHTERVANFALGMIIAAKEVTNPVTGGPIQIRVGLHSGPVLAGVVGEKMPRYCLFGDTVNTASRMESHGLPDKIHLSPTVHHALRNKGYQMEERGEIEVKGKGRMRTYFLQRNLKVTESEIMGLLVHHADNDRNMNHSTRDCASQLPHYRPALKGKPRDSESYGSLYSEDEPSELTKDSTPNKPENKKPSADKRSRHVHTRFCLLF</sequence>
<dbReference type="SUPFAM" id="SSF55073">
    <property type="entry name" value="Nucleotide cyclase"/>
    <property type="match status" value="1"/>
</dbReference>
<evidence type="ECO:0000256" key="2">
    <source>
        <dbReference type="ARBA" id="ARBA00004496"/>
    </source>
</evidence>
<feature type="compositionally biased region" description="Basic and acidic residues" evidence="13">
    <location>
        <begin position="262"/>
        <end position="271"/>
    </location>
</feature>
<evidence type="ECO:0000256" key="4">
    <source>
        <dbReference type="ARBA" id="ARBA00022490"/>
    </source>
</evidence>
<dbReference type="InterPro" id="IPR029787">
    <property type="entry name" value="Nucleotide_cyclase"/>
</dbReference>
<keyword evidence="8" id="KW-0342">GTP-binding</keyword>
<dbReference type="CDD" id="cd07302">
    <property type="entry name" value="CHD"/>
    <property type="match status" value="1"/>
</dbReference>
<dbReference type="EC" id="4.6.1.2" evidence="3"/>
<proteinExistence type="inferred from homology"/>
<evidence type="ECO:0000256" key="8">
    <source>
        <dbReference type="ARBA" id="ARBA00023134"/>
    </source>
</evidence>
<protein>
    <recommendedName>
        <fullName evidence="3">guanylate cyclase</fullName>
        <ecNumber evidence="3">4.6.1.2</ecNumber>
    </recommendedName>
</protein>
<gene>
    <name evidence="15" type="ORF">ROHU_019663</name>
</gene>
<dbReference type="InterPro" id="IPR050401">
    <property type="entry name" value="Cyclic_nucleotide_synthase"/>
</dbReference>
<evidence type="ECO:0000259" key="14">
    <source>
        <dbReference type="PROSITE" id="PS50125"/>
    </source>
</evidence>
<dbReference type="GO" id="GO:0005525">
    <property type="term" value="F:GTP binding"/>
    <property type="evidence" value="ECO:0007669"/>
    <property type="project" value="UniProtKB-KW"/>
</dbReference>
<dbReference type="GO" id="GO:0007168">
    <property type="term" value="P:receptor guanylyl cyclase signaling pathway"/>
    <property type="evidence" value="ECO:0007669"/>
    <property type="project" value="TreeGrafter"/>
</dbReference>
<dbReference type="PANTHER" id="PTHR11920:SF335">
    <property type="entry name" value="GUANYLATE CYCLASE"/>
    <property type="match status" value="1"/>
</dbReference>
<keyword evidence="6" id="KW-0547">Nucleotide-binding</keyword>
<dbReference type="Proteomes" id="UP000290572">
    <property type="component" value="Unassembled WGS sequence"/>
</dbReference>
<comment type="caution">
    <text evidence="15">The sequence shown here is derived from an EMBL/GenBank/DDBJ whole genome shotgun (WGS) entry which is preliminary data.</text>
</comment>
<keyword evidence="10 12" id="KW-0456">Lyase</keyword>
<keyword evidence="9" id="KW-0472">Membrane</keyword>
<evidence type="ECO:0000313" key="15">
    <source>
        <dbReference type="EMBL" id="RXN28018.1"/>
    </source>
</evidence>
<dbReference type="STRING" id="84645.A0A498N1D3"/>
<comment type="subcellular location">
    <subcellularLocation>
        <location evidence="2">Cytoplasm</location>
    </subcellularLocation>
    <subcellularLocation>
        <location evidence="1">Membrane</location>
    </subcellularLocation>
</comment>
<dbReference type="PROSITE" id="PS00452">
    <property type="entry name" value="GUANYLATE_CYCLASE_1"/>
    <property type="match status" value="1"/>
</dbReference>
<feature type="region of interest" description="Disordered" evidence="13">
    <location>
        <begin position="210"/>
        <end position="274"/>
    </location>
</feature>
<evidence type="ECO:0000256" key="12">
    <source>
        <dbReference type="RuleBase" id="RU000405"/>
    </source>
</evidence>
<dbReference type="AlphaFoldDB" id="A0A498N1D3"/>
<keyword evidence="5" id="KW-0812">Transmembrane</keyword>
<evidence type="ECO:0000256" key="1">
    <source>
        <dbReference type="ARBA" id="ARBA00004370"/>
    </source>
</evidence>
<feature type="domain" description="Guanylate cyclase" evidence="14">
    <location>
        <begin position="16"/>
        <end position="144"/>
    </location>
</feature>
<dbReference type="GO" id="GO:0035556">
    <property type="term" value="P:intracellular signal transduction"/>
    <property type="evidence" value="ECO:0007669"/>
    <property type="project" value="InterPro"/>
</dbReference>
<dbReference type="GO" id="GO:0005737">
    <property type="term" value="C:cytoplasm"/>
    <property type="evidence" value="ECO:0007669"/>
    <property type="project" value="UniProtKB-SubCell"/>
</dbReference>
<dbReference type="Pfam" id="PF00211">
    <property type="entry name" value="Guanylate_cyc"/>
    <property type="match status" value="1"/>
</dbReference>
<keyword evidence="11" id="KW-0141">cGMP biosynthesis</keyword>
<organism evidence="15 16">
    <name type="scientific">Labeo rohita</name>
    <name type="common">Indian major carp</name>
    <name type="synonym">Cyprinus rohita</name>
    <dbReference type="NCBI Taxonomy" id="84645"/>
    <lineage>
        <taxon>Eukaryota</taxon>
        <taxon>Metazoa</taxon>
        <taxon>Chordata</taxon>
        <taxon>Craniata</taxon>
        <taxon>Vertebrata</taxon>
        <taxon>Euteleostomi</taxon>
        <taxon>Actinopterygii</taxon>
        <taxon>Neopterygii</taxon>
        <taxon>Teleostei</taxon>
        <taxon>Ostariophysi</taxon>
        <taxon>Cypriniformes</taxon>
        <taxon>Cyprinidae</taxon>
        <taxon>Labeoninae</taxon>
        <taxon>Labeonini</taxon>
        <taxon>Labeo</taxon>
    </lineage>
</organism>